<evidence type="ECO:0000313" key="4">
    <source>
        <dbReference type="Proteomes" id="UP000321746"/>
    </source>
</evidence>
<gene>
    <name evidence="3" type="ORF">AOE01nite_16760</name>
</gene>
<accession>A0A511XKI2</accession>
<keyword evidence="4" id="KW-1185">Reference proteome</keyword>
<protein>
    <recommendedName>
        <fullName evidence="5">Lipoprotein</fullName>
    </recommendedName>
</protein>
<feature type="compositionally biased region" description="Polar residues" evidence="1">
    <location>
        <begin position="66"/>
        <end position="75"/>
    </location>
</feature>
<feature type="chain" id="PRO_5022085065" description="Lipoprotein" evidence="2">
    <location>
        <begin position="40"/>
        <end position="75"/>
    </location>
</feature>
<dbReference type="RefSeq" id="WP_146888013.1">
    <property type="nucleotide sequence ID" value="NZ_BJYG01000020.1"/>
</dbReference>
<sequence length="75" mass="8428">MTQRHPEPQAGQAETRNIRGKKMRCVILLTALASLAACADNPGYQQLHPKHHHGQKPPKWFKPPKVQQSQDQNPG</sequence>
<evidence type="ECO:0000256" key="2">
    <source>
        <dbReference type="SAM" id="SignalP"/>
    </source>
</evidence>
<proteinExistence type="predicted"/>
<keyword evidence="2" id="KW-0732">Signal</keyword>
<reference evidence="3 4" key="1">
    <citation type="submission" date="2019-07" db="EMBL/GenBank/DDBJ databases">
        <title>Whole genome shotgun sequence of Acetobacter oeni NBRC 105207.</title>
        <authorList>
            <person name="Hosoyama A."/>
            <person name="Uohara A."/>
            <person name="Ohji S."/>
            <person name="Ichikawa N."/>
        </authorList>
    </citation>
    <scope>NUCLEOTIDE SEQUENCE [LARGE SCALE GENOMIC DNA]</scope>
    <source>
        <strain evidence="3 4">NBRC 105207</strain>
    </source>
</reference>
<feature type="region of interest" description="Disordered" evidence="1">
    <location>
        <begin position="42"/>
        <end position="75"/>
    </location>
</feature>
<feature type="signal peptide" evidence="2">
    <location>
        <begin position="1"/>
        <end position="39"/>
    </location>
</feature>
<organism evidence="3 4">
    <name type="scientific">Acetobacter oeni</name>
    <dbReference type="NCBI Taxonomy" id="304077"/>
    <lineage>
        <taxon>Bacteria</taxon>
        <taxon>Pseudomonadati</taxon>
        <taxon>Pseudomonadota</taxon>
        <taxon>Alphaproteobacteria</taxon>
        <taxon>Acetobacterales</taxon>
        <taxon>Acetobacteraceae</taxon>
        <taxon>Acetobacter</taxon>
    </lineage>
</organism>
<feature type="region of interest" description="Disordered" evidence="1">
    <location>
        <begin position="1"/>
        <end position="20"/>
    </location>
</feature>
<name>A0A511XKI2_9PROT</name>
<evidence type="ECO:0000256" key="1">
    <source>
        <dbReference type="SAM" id="MobiDB-lite"/>
    </source>
</evidence>
<comment type="caution">
    <text evidence="3">The sequence shown here is derived from an EMBL/GenBank/DDBJ whole genome shotgun (WGS) entry which is preliminary data.</text>
</comment>
<dbReference type="EMBL" id="BJYG01000020">
    <property type="protein sequence ID" value="GEN63452.1"/>
    <property type="molecule type" value="Genomic_DNA"/>
</dbReference>
<evidence type="ECO:0000313" key="3">
    <source>
        <dbReference type="EMBL" id="GEN63452.1"/>
    </source>
</evidence>
<dbReference type="Proteomes" id="UP000321746">
    <property type="component" value="Unassembled WGS sequence"/>
</dbReference>
<dbReference type="AlphaFoldDB" id="A0A511XKI2"/>
<evidence type="ECO:0008006" key="5">
    <source>
        <dbReference type="Google" id="ProtNLM"/>
    </source>
</evidence>